<evidence type="ECO:0000256" key="1">
    <source>
        <dbReference type="ARBA" id="ARBA00001946"/>
    </source>
</evidence>
<evidence type="ECO:0000313" key="9">
    <source>
        <dbReference type="EnsemblPlants" id="LPERR04G21430.1"/>
    </source>
</evidence>
<dbReference type="Proteomes" id="UP000032180">
    <property type="component" value="Chromosome 4"/>
</dbReference>
<dbReference type="NCBIfam" id="TIGR00573">
    <property type="entry name" value="dnaq"/>
    <property type="match status" value="1"/>
</dbReference>
<evidence type="ECO:0000313" key="10">
    <source>
        <dbReference type="Proteomes" id="UP000032180"/>
    </source>
</evidence>
<dbReference type="PANTHER" id="PTHR13058">
    <property type="entry name" value="THREE PRIME REPAIR EXONUCLEASE 1, 2"/>
    <property type="match status" value="1"/>
</dbReference>
<comment type="cofactor">
    <cofactor evidence="1">
        <name>Mg(2+)</name>
        <dbReference type="ChEBI" id="CHEBI:18420"/>
    </cofactor>
</comment>
<keyword evidence="3" id="KW-0479">Metal-binding</keyword>
<dbReference type="GO" id="GO:0003677">
    <property type="term" value="F:DNA binding"/>
    <property type="evidence" value="ECO:0007669"/>
    <property type="project" value="InterPro"/>
</dbReference>
<comment type="similarity">
    <text evidence="7">Belongs to the exonuclease superfamily. TREX family.</text>
</comment>
<dbReference type="GO" id="GO:0006260">
    <property type="term" value="P:DNA replication"/>
    <property type="evidence" value="ECO:0007669"/>
    <property type="project" value="InterPro"/>
</dbReference>
<dbReference type="Gene3D" id="3.30.420.10">
    <property type="entry name" value="Ribonuclease H-like superfamily/Ribonuclease H"/>
    <property type="match status" value="1"/>
</dbReference>
<dbReference type="SMART" id="SM00479">
    <property type="entry name" value="EXOIII"/>
    <property type="match status" value="1"/>
</dbReference>
<organism evidence="9 10">
    <name type="scientific">Leersia perrieri</name>
    <dbReference type="NCBI Taxonomy" id="77586"/>
    <lineage>
        <taxon>Eukaryota</taxon>
        <taxon>Viridiplantae</taxon>
        <taxon>Streptophyta</taxon>
        <taxon>Embryophyta</taxon>
        <taxon>Tracheophyta</taxon>
        <taxon>Spermatophyta</taxon>
        <taxon>Magnoliopsida</taxon>
        <taxon>Liliopsida</taxon>
        <taxon>Poales</taxon>
        <taxon>Poaceae</taxon>
        <taxon>BOP clade</taxon>
        <taxon>Oryzoideae</taxon>
        <taxon>Oryzeae</taxon>
        <taxon>Oryzinae</taxon>
        <taxon>Leersia</taxon>
    </lineage>
</organism>
<keyword evidence="10" id="KW-1185">Reference proteome</keyword>
<dbReference type="EnsemblPlants" id="LPERR04G21430.1">
    <property type="protein sequence ID" value="LPERR04G21430.1"/>
    <property type="gene ID" value="LPERR04G21430"/>
</dbReference>
<dbReference type="GO" id="GO:0008296">
    <property type="term" value="F:3'-5'-DNA exonuclease activity"/>
    <property type="evidence" value="ECO:0007669"/>
    <property type="project" value="TreeGrafter"/>
</dbReference>
<dbReference type="Pfam" id="PF00929">
    <property type="entry name" value="RNase_T"/>
    <property type="match status" value="1"/>
</dbReference>
<dbReference type="eggNOG" id="KOG4793">
    <property type="taxonomic scope" value="Eukaryota"/>
</dbReference>
<dbReference type="GO" id="GO:0005739">
    <property type="term" value="C:mitochondrion"/>
    <property type="evidence" value="ECO:0007669"/>
    <property type="project" value="EnsemblPlants"/>
</dbReference>
<dbReference type="CDD" id="cd06127">
    <property type="entry name" value="DEDDh"/>
    <property type="match status" value="1"/>
</dbReference>
<dbReference type="AlphaFoldDB" id="A0A0D9W9Q4"/>
<dbReference type="InterPro" id="IPR012337">
    <property type="entry name" value="RNaseH-like_sf"/>
</dbReference>
<sequence length="330" mass="37329">MGRLYTDPYPQQRTVQFGPSLASRKGPTTVTQRRYPPLPHHFYTTVILTPSPRSHPFGRRINRCAPFIATNHKPSPLPESATAAGGGSAGVVSTLKQLGLSTAKLLDPRSCEKRLFTTEVQELRKKVAETSSVLIFDVETTGFYHKDHRIIEFALCDLSGGKNSTFETLVNPERTVPEHIERLINIGTDLVCKPDIPRFSEVIPALLAFVRSRQAPGKPILWVAHNARFDVWFLAQEFDRCSAQIPADWLFLDTLSLARKLLKEDGKNRSIKLEALRKHYDIRSDDAAHRAMRDVMILSQVFQKMTFDLKLTYEELLNDAKKASEFRKAS</sequence>
<dbReference type="InterPro" id="IPR036397">
    <property type="entry name" value="RNaseH_sf"/>
</dbReference>
<dbReference type="STRING" id="77586.A0A0D9W9Q4"/>
<keyword evidence="4" id="KW-0378">Hydrolase</keyword>
<protein>
    <recommendedName>
        <fullName evidence="8">Exonuclease domain-containing protein</fullName>
    </recommendedName>
</protein>
<dbReference type="Gramene" id="LPERR04G21430.1">
    <property type="protein sequence ID" value="LPERR04G21430.1"/>
    <property type="gene ID" value="LPERR04G21430"/>
</dbReference>
<accession>A0A0D9W9Q4</accession>
<reference evidence="9 10" key="1">
    <citation type="submission" date="2012-08" db="EMBL/GenBank/DDBJ databases">
        <title>Oryza genome evolution.</title>
        <authorList>
            <person name="Wing R.A."/>
        </authorList>
    </citation>
    <scope>NUCLEOTIDE SEQUENCE</scope>
</reference>
<evidence type="ECO:0000256" key="5">
    <source>
        <dbReference type="ARBA" id="ARBA00022839"/>
    </source>
</evidence>
<evidence type="ECO:0000256" key="2">
    <source>
        <dbReference type="ARBA" id="ARBA00022722"/>
    </source>
</evidence>
<dbReference type="InterPro" id="IPR040393">
    <property type="entry name" value="TREX1/2"/>
</dbReference>
<dbReference type="InterPro" id="IPR006054">
    <property type="entry name" value="DnaQ"/>
</dbReference>
<keyword evidence="6" id="KW-0460">Magnesium</keyword>
<evidence type="ECO:0000256" key="3">
    <source>
        <dbReference type="ARBA" id="ARBA00022723"/>
    </source>
</evidence>
<dbReference type="FunFam" id="3.30.420.10:FF:000081">
    <property type="entry name" value="Exonuclease DPD1 chloroplastic/mitochondrial"/>
    <property type="match status" value="1"/>
</dbReference>
<evidence type="ECO:0000256" key="6">
    <source>
        <dbReference type="ARBA" id="ARBA00022842"/>
    </source>
</evidence>
<keyword evidence="2" id="KW-0540">Nuclease</keyword>
<feature type="domain" description="Exonuclease" evidence="8">
    <location>
        <begin position="132"/>
        <end position="311"/>
    </location>
</feature>
<keyword evidence="5" id="KW-0269">Exonuclease</keyword>
<dbReference type="PANTHER" id="PTHR13058:SF26">
    <property type="entry name" value="OS04G0623400 PROTEIN"/>
    <property type="match status" value="1"/>
</dbReference>
<proteinExistence type="inferred from homology"/>
<dbReference type="GO" id="GO:0006308">
    <property type="term" value="P:DNA catabolic process"/>
    <property type="evidence" value="ECO:0007669"/>
    <property type="project" value="EnsemblPlants"/>
</dbReference>
<dbReference type="SUPFAM" id="SSF53098">
    <property type="entry name" value="Ribonuclease H-like"/>
    <property type="match status" value="1"/>
</dbReference>
<evidence type="ECO:0000256" key="7">
    <source>
        <dbReference type="ARBA" id="ARBA00025769"/>
    </source>
</evidence>
<evidence type="ECO:0000256" key="4">
    <source>
        <dbReference type="ARBA" id="ARBA00022801"/>
    </source>
</evidence>
<name>A0A0D9W9Q4_9ORYZ</name>
<dbReference type="GO" id="GO:0003887">
    <property type="term" value="F:DNA-directed DNA polymerase activity"/>
    <property type="evidence" value="ECO:0007669"/>
    <property type="project" value="InterPro"/>
</dbReference>
<dbReference type="GO" id="GO:0046872">
    <property type="term" value="F:metal ion binding"/>
    <property type="evidence" value="ECO:0007669"/>
    <property type="project" value="UniProtKB-KW"/>
</dbReference>
<reference evidence="9" key="3">
    <citation type="submission" date="2015-04" db="UniProtKB">
        <authorList>
            <consortium name="EnsemblPlants"/>
        </authorList>
    </citation>
    <scope>IDENTIFICATION</scope>
</reference>
<reference evidence="10" key="2">
    <citation type="submission" date="2013-12" db="EMBL/GenBank/DDBJ databases">
        <authorList>
            <person name="Yu Y."/>
            <person name="Lee S."/>
            <person name="de Baynast K."/>
            <person name="Wissotski M."/>
            <person name="Liu L."/>
            <person name="Talag J."/>
            <person name="Goicoechea J."/>
            <person name="Angelova A."/>
            <person name="Jetty R."/>
            <person name="Kudrna D."/>
            <person name="Golser W."/>
            <person name="Rivera L."/>
            <person name="Zhang J."/>
            <person name="Wing R."/>
        </authorList>
    </citation>
    <scope>NUCLEOTIDE SEQUENCE</scope>
</reference>
<dbReference type="GO" id="GO:0009536">
    <property type="term" value="C:plastid"/>
    <property type="evidence" value="ECO:0007669"/>
    <property type="project" value="EnsemblPlants"/>
</dbReference>
<dbReference type="InterPro" id="IPR013520">
    <property type="entry name" value="Ribonucl_H"/>
</dbReference>
<evidence type="ECO:0000259" key="8">
    <source>
        <dbReference type="SMART" id="SM00479"/>
    </source>
</evidence>